<dbReference type="AlphaFoldDB" id="A0A1W7D3D2"/>
<feature type="compositionally biased region" description="Pro residues" evidence="1">
    <location>
        <begin position="60"/>
        <end position="84"/>
    </location>
</feature>
<feature type="region of interest" description="Disordered" evidence="1">
    <location>
        <begin position="12"/>
        <end position="114"/>
    </location>
</feature>
<evidence type="ECO:0000313" key="2">
    <source>
        <dbReference type="EMBL" id="ARQ71581.1"/>
    </source>
</evidence>
<protein>
    <submittedName>
        <fullName evidence="2">Uncharacterized protein</fullName>
    </submittedName>
</protein>
<reference evidence="2 3" key="1">
    <citation type="submission" date="2017-05" db="EMBL/GenBank/DDBJ databases">
        <title>Complete genome sequence of Streptomyces sp. SCSIO 03032 revealed the diverse biosynthetic pathways for its bioactive secondary metabolites.</title>
        <authorList>
            <person name="Ma L."/>
            <person name="Zhu Y."/>
            <person name="Zhang W."/>
            <person name="Zhang G."/>
            <person name="Tian X."/>
            <person name="Zhang S."/>
            <person name="Zhang C."/>
        </authorList>
    </citation>
    <scope>NUCLEOTIDE SEQUENCE [LARGE SCALE GENOMIC DNA]</scope>
    <source>
        <strain evidence="2 3">SCSIO 03032</strain>
    </source>
</reference>
<feature type="compositionally biased region" description="Low complexity" evidence="1">
    <location>
        <begin position="85"/>
        <end position="98"/>
    </location>
</feature>
<dbReference type="KEGG" id="smao:CAG99_24590"/>
<evidence type="ECO:0000256" key="1">
    <source>
        <dbReference type="SAM" id="MobiDB-lite"/>
    </source>
</evidence>
<organism evidence="2 3">
    <name type="scientific">Streptomyces marincola</name>
    <dbReference type="NCBI Taxonomy" id="2878388"/>
    <lineage>
        <taxon>Bacteria</taxon>
        <taxon>Bacillati</taxon>
        <taxon>Actinomycetota</taxon>
        <taxon>Actinomycetes</taxon>
        <taxon>Kitasatosporales</taxon>
        <taxon>Streptomycetaceae</taxon>
        <taxon>Streptomyces</taxon>
    </lineage>
</organism>
<dbReference type="Proteomes" id="UP000194218">
    <property type="component" value="Chromosome"/>
</dbReference>
<proteinExistence type="predicted"/>
<accession>A0A1W7D3D2</accession>
<sequence length="135" mass="13461">MPATALTALLAATGCGAEGPPPPDGGGPRPALVREDTVPPAPEPDAGWTEPSPREGLTRPSPPPAPEPAPEPAPSPPPPAPAPRAPAAEEPDGPGAAPTAPPLPRPGDCAVGDETWDDFLRQMCERYLPGGGPTG</sequence>
<keyword evidence="3" id="KW-1185">Reference proteome</keyword>
<gene>
    <name evidence="2" type="ORF">CAG99_24590</name>
</gene>
<name>A0A1W7D3D2_9ACTN</name>
<evidence type="ECO:0000313" key="3">
    <source>
        <dbReference type="Proteomes" id="UP000194218"/>
    </source>
</evidence>
<dbReference type="PRINTS" id="PR01217">
    <property type="entry name" value="PRICHEXTENSN"/>
</dbReference>
<dbReference type="EMBL" id="CP021121">
    <property type="protein sequence ID" value="ARQ71581.1"/>
    <property type="molecule type" value="Genomic_DNA"/>
</dbReference>